<sequence length="312" mass="35374">MVTPVLADRQPVYTTSNGNPVESQQSYQRIGSNGPLLLQDFHLIDLLAHFDRERIPERVVHAKGAGADITSIDMFNDVCKKMPVLTRFSTTVYLQALTPSEAETFRWNIHDPTKVWPHLAVPLRPLGKLTLNRNPENYFAEIEQVAFYPSHMAPGVEPSADPISVNAARSPVWNPFQRDGPMAINGNYGATPNYPGSYAPLTYREAKPVGEYGVWTGKAVTAVFGEVDEDYVQPRALWEVLGRTEGQQDNFVHNVAVYLSGARVETRERTYRMFKRVDESLGRKIKDETGGWRGRENRRPRRRTHHDRNEVS</sequence>
<dbReference type="GO" id="GO:0042744">
    <property type="term" value="P:hydrogen peroxide catabolic process"/>
    <property type="evidence" value="ECO:0007669"/>
    <property type="project" value="UniProtKB-KW"/>
</dbReference>
<dbReference type="AlphaFoldDB" id="A0AA40A8Q4"/>
<keyword evidence="3" id="KW-0349">Heme</keyword>
<evidence type="ECO:0000256" key="3">
    <source>
        <dbReference type="ARBA" id="ARBA00022617"/>
    </source>
</evidence>
<evidence type="ECO:0000256" key="2">
    <source>
        <dbReference type="ARBA" id="ARBA00022559"/>
    </source>
</evidence>
<feature type="compositionally biased region" description="Polar residues" evidence="8">
    <location>
        <begin position="12"/>
        <end position="26"/>
    </location>
</feature>
<dbReference type="GO" id="GO:0046872">
    <property type="term" value="F:metal ion binding"/>
    <property type="evidence" value="ECO:0007669"/>
    <property type="project" value="UniProtKB-KW"/>
</dbReference>
<dbReference type="SMART" id="SM01060">
    <property type="entry name" value="Catalase"/>
    <property type="match status" value="1"/>
</dbReference>
<dbReference type="PANTHER" id="PTHR11465:SF9">
    <property type="entry name" value="CATALASE"/>
    <property type="match status" value="1"/>
</dbReference>
<keyword evidence="11" id="KW-1185">Reference proteome</keyword>
<keyword evidence="5" id="KW-0560">Oxidoreductase</keyword>
<organism evidence="10 11">
    <name type="scientific">Lasiosphaeris hirsuta</name>
    <dbReference type="NCBI Taxonomy" id="260670"/>
    <lineage>
        <taxon>Eukaryota</taxon>
        <taxon>Fungi</taxon>
        <taxon>Dikarya</taxon>
        <taxon>Ascomycota</taxon>
        <taxon>Pezizomycotina</taxon>
        <taxon>Sordariomycetes</taxon>
        <taxon>Sordariomycetidae</taxon>
        <taxon>Sordariales</taxon>
        <taxon>Lasiosphaeriaceae</taxon>
        <taxon>Lasiosphaeris</taxon>
    </lineage>
</organism>
<reference evidence="10" key="1">
    <citation type="submission" date="2023-06" db="EMBL/GenBank/DDBJ databases">
        <title>Genome-scale phylogeny and comparative genomics of the fungal order Sordariales.</title>
        <authorList>
            <consortium name="Lawrence Berkeley National Laboratory"/>
            <person name="Hensen N."/>
            <person name="Bonometti L."/>
            <person name="Westerberg I."/>
            <person name="Brannstrom I.O."/>
            <person name="Guillou S."/>
            <person name="Cros-Aarteil S."/>
            <person name="Calhoun S."/>
            <person name="Haridas S."/>
            <person name="Kuo A."/>
            <person name="Mondo S."/>
            <person name="Pangilinan J."/>
            <person name="Riley R."/>
            <person name="Labutti K."/>
            <person name="Andreopoulos B."/>
            <person name="Lipzen A."/>
            <person name="Chen C."/>
            <person name="Yanf M."/>
            <person name="Daum C."/>
            <person name="Ng V."/>
            <person name="Clum A."/>
            <person name="Steindorff A."/>
            <person name="Ohm R."/>
            <person name="Martin F."/>
            <person name="Silar P."/>
            <person name="Natvig D."/>
            <person name="Lalanne C."/>
            <person name="Gautier V."/>
            <person name="Ament-Velasquez S.L."/>
            <person name="Kruys A."/>
            <person name="Hutchinson M.I."/>
            <person name="Powell A.J."/>
            <person name="Barry K."/>
            <person name="Miller A.N."/>
            <person name="Grigoriev I.V."/>
            <person name="Debuchy R."/>
            <person name="Gladieux P."/>
            <person name="Thoren M.H."/>
            <person name="Johannesson H."/>
        </authorList>
    </citation>
    <scope>NUCLEOTIDE SEQUENCE</scope>
    <source>
        <strain evidence="10">SMH4607-1</strain>
    </source>
</reference>
<dbReference type="InterPro" id="IPR018028">
    <property type="entry name" value="Catalase"/>
</dbReference>
<dbReference type="Pfam" id="PF00199">
    <property type="entry name" value="Catalase"/>
    <property type="match status" value="1"/>
</dbReference>
<dbReference type="PANTHER" id="PTHR11465">
    <property type="entry name" value="CATALASE"/>
    <property type="match status" value="1"/>
</dbReference>
<dbReference type="Proteomes" id="UP001172102">
    <property type="component" value="Unassembled WGS sequence"/>
</dbReference>
<dbReference type="PROSITE" id="PS51402">
    <property type="entry name" value="CATALASE_3"/>
    <property type="match status" value="1"/>
</dbReference>
<dbReference type="PROSITE" id="PS00438">
    <property type="entry name" value="CATALASE_2"/>
    <property type="match status" value="1"/>
</dbReference>
<evidence type="ECO:0000256" key="1">
    <source>
        <dbReference type="ARBA" id="ARBA00005329"/>
    </source>
</evidence>
<keyword evidence="2" id="KW-0575">Peroxidase</keyword>
<comment type="similarity">
    <text evidence="1">Belongs to the catalase family.</text>
</comment>
<feature type="compositionally biased region" description="Basic and acidic residues" evidence="8">
    <location>
        <begin position="287"/>
        <end position="297"/>
    </location>
</feature>
<dbReference type="GO" id="GO:0042542">
    <property type="term" value="P:response to hydrogen peroxide"/>
    <property type="evidence" value="ECO:0007669"/>
    <property type="project" value="TreeGrafter"/>
</dbReference>
<dbReference type="Pfam" id="PF06628">
    <property type="entry name" value="Catalase-rel"/>
    <property type="match status" value="1"/>
</dbReference>
<evidence type="ECO:0000313" key="11">
    <source>
        <dbReference type="Proteomes" id="UP001172102"/>
    </source>
</evidence>
<dbReference type="InterPro" id="IPR011614">
    <property type="entry name" value="Catalase_core"/>
</dbReference>
<dbReference type="InterPro" id="IPR020835">
    <property type="entry name" value="Catalase_sf"/>
</dbReference>
<accession>A0AA40A8Q4</accession>
<keyword evidence="7" id="KW-0376">Hydrogen peroxide</keyword>
<protein>
    <submittedName>
        <fullName evidence="10">Catalase-like domain-containing protein</fullName>
    </submittedName>
</protein>
<dbReference type="EMBL" id="JAUKUA010000005">
    <property type="protein sequence ID" value="KAK0711357.1"/>
    <property type="molecule type" value="Genomic_DNA"/>
</dbReference>
<name>A0AA40A8Q4_9PEZI</name>
<keyword evidence="6" id="KW-0408">Iron</keyword>
<dbReference type="InterPro" id="IPR010582">
    <property type="entry name" value="Catalase_immune_responsive"/>
</dbReference>
<evidence type="ECO:0000256" key="5">
    <source>
        <dbReference type="ARBA" id="ARBA00023002"/>
    </source>
</evidence>
<dbReference type="SUPFAM" id="SSF56634">
    <property type="entry name" value="Heme-dependent catalase-like"/>
    <property type="match status" value="2"/>
</dbReference>
<dbReference type="Gene3D" id="2.40.180.10">
    <property type="entry name" value="Catalase core domain"/>
    <property type="match status" value="2"/>
</dbReference>
<proteinExistence type="inferred from homology"/>
<feature type="domain" description="Catalase core" evidence="9">
    <location>
        <begin position="14"/>
        <end position="202"/>
    </location>
</feature>
<dbReference type="GO" id="GO:0005777">
    <property type="term" value="C:peroxisome"/>
    <property type="evidence" value="ECO:0007669"/>
    <property type="project" value="TreeGrafter"/>
</dbReference>
<evidence type="ECO:0000259" key="9">
    <source>
        <dbReference type="SMART" id="SM01060"/>
    </source>
</evidence>
<evidence type="ECO:0000256" key="8">
    <source>
        <dbReference type="SAM" id="MobiDB-lite"/>
    </source>
</evidence>
<evidence type="ECO:0000313" key="10">
    <source>
        <dbReference type="EMBL" id="KAK0711357.1"/>
    </source>
</evidence>
<evidence type="ECO:0000256" key="6">
    <source>
        <dbReference type="ARBA" id="ARBA00023004"/>
    </source>
</evidence>
<dbReference type="GO" id="GO:0020037">
    <property type="term" value="F:heme binding"/>
    <property type="evidence" value="ECO:0007669"/>
    <property type="project" value="InterPro"/>
</dbReference>
<feature type="region of interest" description="Disordered" evidence="8">
    <location>
        <begin position="287"/>
        <end position="312"/>
    </location>
</feature>
<evidence type="ECO:0000256" key="7">
    <source>
        <dbReference type="ARBA" id="ARBA00023324"/>
    </source>
</evidence>
<gene>
    <name evidence="10" type="ORF">B0H67DRAFT_646734</name>
</gene>
<feature type="region of interest" description="Disordered" evidence="8">
    <location>
        <begin position="1"/>
        <end position="26"/>
    </location>
</feature>
<evidence type="ECO:0000256" key="4">
    <source>
        <dbReference type="ARBA" id="ARBA00022723"/>
    </source>
</evidence>
<dbReference type="GO" id="GO:0004096">
    <property type="term" value="F:catalase activity"/>
    <property type="evidence" value="ECO:0007669"/>
    <property type="project" value="UniProtKB-EC"/>
</dbReference>
<comment type="caution">
    <text evidence="10">The sequence shown here is derived from an EMBL/GenBank/DDBJ whole genome shotgun (WGS) entry which is preliminary data.</text>
</comment>
<keyword evidence="4" id="KW-0479">Metal-binding</keyword>
<dbReference type="Gene3D" id="4.10.91.20">
    <property type="match status" value="1"/>
</dbReference>
<dbReference type="InterPro" id="IPR024708">
    <property type="entry name" value="Catalase_AS"/>
</dbReference>
<dbReference type="GO" id="GO:0005739">
    <property type="term" value="C:mitochondrion"/>
    <property type="evidence" value="ECO:0007669"/>
    <property type="project" value="TreeGrafter"/>
</dbReference>